<dbReference type="AlphaFoldDB" id="A0A6B9V861"/>
<reference evidence="1 2" key="1">
    <citation type="submission" date="2020-01" db="EMBL/GenBank/DDBJ databases">
        <title>Genome sequence of Arachis hypogaea, cultivar Shitouqi.</title>
        <authorList>
            <person name="Zhuang W."/>
            <person name="Chen H."/>
            <person name="Varshney R."/>
            <person name="Wang D."/>
            <person name="Ming R."/>
        </authorList>
    </citation>
    <scope>NUCLEOTIDE SEQUENCE [LARGE SCALE GENOMIC DNA]</scope>
    <source>
        <tissue evidence="1">Young leaf</tissue>
    </source>
</reference>
<proteinExistence type="predicted"/>
<organism evidence="1 2">
    <name type="scientific">Arachis hypogaea</name>
    <name type="common">Peanut</name>
    <dbReference type="NCBI Taxonomy" id="3818"/>
    <lineage>
        <taxon>Eukaryota</taxon>
        <taxon>Viridiplantae</taxon>
        <taxon>Streptophyta</taxon>
        <taxon>Embryophyta</taxon>
        <taxon>Tracheophyta</taxon>
        <taxon>Spermatophyta</taxon>
        <taxon>Magnoliopsida</taxon>
        <taxon>eudicotyledons</taxon>
        <taxon>Gunneridae</taxon>
        <taxon>Pentapetalae</taxon>
        <taxon>rosids</taxon>
        <taxon>fabids</taxon>
        <taxon>Fabales</taxon>
        <taxon>Fabaceae</taxon>
        <taxon>Papilionoideae</taxon>
        <taxon>50 kb inversion clade</taxon>
        <taxon>dalbergioids sensu lato</taxon>
        <taxon>Dalbergieae</taxon>
        <taxon>Pterocarpus clade</taxon>
        <taxon>Arachis</taxon>
    </lineage>
</organism>
<protein>
    <submittedName>
        <fullName evidence="1">Uncharacterized protein</fullName>
    </submittedName>
</protein>
<evidence type="ECO:0000313" key="2">
    <source>
        <dbReference type="Proteomes" id="UP000464620"/>
    </source>
</evidence>
<accession>A0A6B9V861</accession>
<evidence type="ECO:0000313" key="1">
    <source>
        <dbReference type="EMBL" id="QHN77946.1"/>
    </source>
</evidence>
<dbReference type="EMBL" id="CP031001">
    <property type="protein sequence ID" value="QHN77946.1"/>
    <property type="molecule type" value="Genomic_DNA"/>
</dbReference>
<name>A0A6B9V861_ARAHY</name>
<sequence length="51" mass="5648">MRLPGEYSVVLESGTFLHPRTHITHACASFSSLVLGTRMRRQLIFSTASAL</sequence>
<dbReference type="Proteomes" id="UP000464620">
    <property type="component" value="Chromosome B09"/>
</dbReference>
<gene>
    <name evidence="1" type="ORF">DS421_19g657240</name>
</gene>